<dbReference type="AlphaFoldDB" id="A0A1I7MHX9"/>
<keyword evidence="2" id="KW-1185">Reference proteome</keyword>
<sequence>MGTVVGRPVLTLAHPDGTLSSLEPVQTELEVGDQIRAGEPLGTVDPSVAHCDVLCVHWGVRVPDGWQVGATVRDRYVDPALLLGWSGPSVLWPLDGSPPGSG</sequence>
<name>A0A1I7MHX9_9MICC</name>
<evidence type="ECO:0000313" key="1">
    <source>
        <dbReference type="EMBL" id="SFV21543.1"/>
    </source>
</evidence>
<dbReference type="EMBL" id="FPCG01000002">
    <property type="protein sequence ID" value="SFV21543.1"/>
    <property type="molecule type" value="Genomic_DNA"/>
</dbReference>
<proteinExistence type="predicted"/>
<protein>
    <recommendedName>
        <fullName evidence="3">Peptidase family M23</fullName>
    </recommendedName>
</protein>
<dbReference type="Proteomes" id="UP000198881">
    <property type="component" value="Unassembled WGS sequence"/>
</dbReference>
<evidence type="ECO:0000313" key="2">
    <source>
        <dbReference type="Proteomes" id="UP000198881"/>
    </source>
</evidence>
<evidence type="ECO:0008006" key="3">
    <source>
        <dbReference type="Google" id="ProtNLM"/>
    </source>
</evidence>
<gene>
    <name evidence="1" type="ORF">SAMN04487966_102409</name>
</gene>
<accession>A0A1I7MHX9</accession>
<reference evidence="1 2" key="1">
    <citation type="submission" date="2016-10" db="EMBL/GenBank/DDBJ databases">
        <authorList>
            <person name="de Groot N.N."/>
        </authorList>
    </citation>
    <scope>NUCLEOTIDE SEQUENCE [LARGE SCALE GENOMIC DNA]</scope>
    <source>
        <strain evidence="1 2">CGMCC 1.7054</strain>
    </source>
</reference>
<organism evidence="1 2">
    <name type="scientific">Micrococcus terreus</name>
    <dbReference type="NCBI Taxonomy" id="574650"/>
    <lineage>
        <taxon>Bacteria</taxon>
        <taxon>Bacillati</taxon>
        <taxon>Actinomycetota</taxon>
        <taxon>Actinomycetes</taxon>
        <taxon>Micrococcales</taxon>
        <taxon>Micrococcaceae</taxon>
        <taxon>Micrococcus</taxon>
    </lineage>
</organism>
<dbReference type="STRING" id="574650.SAMN04487966_102409"/>